<dbReference type="PANTHER" id="PTHR45228:SF8">
    <property type="entry name" value="TWO-COMPONENT RESPONSE REGULATOR-RELATED"/>
    <property type="match status" value="1"/>
</dbReference>
<dbReference type="InterPro" id="IPR011006">
    <property type="entry name" value="CheY-like_superfamily"/>
</dbReference>
<dbReference type="InterPro" id="IPR037522">
    <property type="entry name" value="HD_GYP_dom"/>
</dbReference>
<dbReference type="PROSITE" id="PS50110">
    <property type="entry name" value="RESPONSE_REGULATORY"/>
    <property type="match status" value="1"/>
</dbReference>
<evidence type="ECO:0000256" key="2">
    <source>
        <dbReference type="SAM" id="Coils"/>
    </source>
</evidence>
<sequence length="453" mass="50925">MAESIGDIEQQPAQAPAQSDPEPATLLLIIEDPETLSQLSEMVEQEGFQVLQAASTKDAVATLELEPVDLVLCDASTFGQDGHAGLGLIQSRWPDSIRLLLIDVATGLEEALRTIDEGQVYGCILKPWDADRLRRLLHRSLEELGAQRKRLQHEASLQVQNENLLALNDTLEQRIEATQQELKQTSDMLEKAYDELLHIHVTTARVIADLLHQRLPRHLQTNDQISALITAFCETHALDHTLQQDLELAAALYNMGKLTWDDHLLVTPSEQLSAQERTTYQNYPASSESHLMAMAQLKRAAKIVRHHRERWNGSGFPDRLEGNDIPYGSRLLGLAVDFIELQRGMVLPREVPRPQALALLRKFAGRIYDPELCHDFVKLCVEKAPDLQTGGKAVISLETSQVKPGMILAQDIYSASGMLLLHEGKRLDKHLMEKLKNFEEIEGRNYTVLVYRS</sequence>
<evidence type="ECO:0000259" key="5">
    <source>
        <dbReference type="PROSITE" id="PS51832"/>
    </source>
</evidence>
<dbReference type="Pfam" id="PF13487">
    <property type="entry name" value="HD_5"/>
    <property type="match status" value="1"/>
</dbReference>
<dbReference type="SUPFAM" id="SSF52172">
    <property type="entry name" value="CheY-like"/>
    <property type="match status" value="1"/>
</dbReference>
<feature type="domain" description="Response regulatory" evidence="4">
    <location>
        <begin position="25"/>
        <end position="141"/>
    </location>
</feature>
<proteinExistence type="predicted"/>
<dbReference type="Proteomes" id="UP001320178">
    <property type="component" value="Unassembled WGS sequence"/>
</dbReference>
<dbReference type="SUPFAM" id="SSF109604">
    <property type="entry name" value="HD-domain/PDEase-like"/>
    <property type="match status" value="1"/>
</dbReference>
<dbReference type="EMBL" id="JABFTS010000001">
    <property type="protein sequence ID" value="MCE8049998.1"/>
    <property type="molecule type" value="Genomic_DNA"/>
</dbReference>
<accession>A0AAW4YQ67</accession>
<dbReference type="SMART" id="SM00448">
    <property type="entry name" value="REC"/>
    <property type="match status" value="1"/>
</dbReference>
<dbReference type="PROSITE" id="PS51832">
    <property type="entry name" value="HD_GYP"/>
    <property type="match status" value="1"/>
</dbReference>
<dbReference type="InterPro" id="IPR052020">
    <property type="entry name" value="Cyclic_di-GMP/3'3'-cGAMP_PDE"/>
</dbReference>
<feature type="region of interest" description="Disordered" evidence="3">
    <location>
        <begin position="1"/>
        <end position="22"/>
    </location>
</feature>
<dbReference type="PANTHER" id="PTHR45228">
    <property type="entry name" value="CYCLIC DI-GMP PHOSPHODIESTERASE TM_0186-RELATED"/>
    <property type="match status" value="1"/>
</dbReference>
<keyword evidence="8" id="KW-1185">Reference proteome</keyword>
<dbReference type="InterPro" id="IPR001789">
    <property type="entry name" value="Sig_transdc_resp-reg_receiver"/>
</dbReference>
<dbReference type="Gene3D" id="1.10.3210.10">
    <property type="entry name" value="Hypothetical protein af1432"/>
    <property type="match status" value="1"/>
</dbReference>
<evidence type="ECO:0000256" key="3">
    <source>
        <dbReference type="SAM" id="MobiDB-lite"/>
    </source>
</evidence>
<feature type="coiled-coil region" evidence="2">
    <location>
        <begin position="134"/>
        <end position="195"/>
    </location>
</feature>
<dbReference type="Pfam" id="PF00072">
    <property type="entry name" value="Response_reg"/>
    <property type="match status" value="1"/>
</dbReference>
<name>A0AAW4YQ67_9GAMM</name>
<organism evidence="7 9">
    <name type="scientific">Billgrantia desiderata</name>
    <dbReference type="NCBI Taxonomy" id="52021"/>
    <lineage>
        <taxon>Bacteria</taxon>
        <taxon>Pseudomonadati</taxon>
        <taxon>Pseudomonadota</taxon>
        <taxon>Gammaproteobacteria</taxon>
        <taxon>Oceanospirillales</taxon>
        <taxon>Halomonadaceae</taxon>
        <taxon>Billgrantia</taxon>
    </lineage>
</organism>
<comment type="caution">
    <text evidence="7">The sequence shown here is derived from an EMBL/GenBank/DDBJ whole genome shotgun (WGS) entry which is preliminary data.</text>
</comment>
<protein>
    <submittedName>
        <fullName evidence="7">Response regulator</fullName>
    </submittedName>
</protein>
<evidence type="ECO:0000313" key="6">
    <source>
        <dbReference type="EMBL" id="MCE8048811.1"/>
    </source>
</evidence>
<dbReference type="EMBL" id="JABFTQ010000015">
    <property type="protein sequence ID" value="MCE8048811.1"/>
    <property type="molecule type" value="Genomic_DNA"/>
</dbReference>
<gene>
    <name evidence="6" type="ORF">HOP60_18975</name>
    <name evidence="7" type="ORF">HOP61_01645</name>
</gene>
<reference evidence="7" key="1">
    <citation type="submission" date="2020-05" db="EMBL/GenBank/DDBJ databases">
        <authorList>
            <person name="Wang L."/>
            <person name="Shao Z."/>
        </authorList>
    </citation>
    <scope>NUCLEOTIDE SEQUENCE</scope>
    <source>
        <strain evidence="6">MCCC 1A05748</strain>
        <strain evidence="7">MCCC 1A05776</strain>
    </source>
</reference>
<dbReference type="RefSeq" id="WP_086510966.1">
    <property type="nucleotide sequence ID" value="NZ_FNVC01000008.1"/>
</dbReference>
<evidence type="ECO:0000256" key="1">
    <source>
        <dbReference type="PROSITE-ProRule" id="PRU00169"/>
    </source>
</evidence>
<dbReference type="Proteomes" id="UP001320154">
    <property type="component" value="Unassembled WGS sequence"/>
</dbReference>
<keyword evidence="2" id="KW-0175">Coiled coil</keyword>
<reference evidence="7 8" key="2">
    <citation type="journal article" date="2021" name="Front. Microbiol.">
        <title>Aerobic Denitrification and Heterotrophic Sulfur Oxidation in the Genus Halomonas Revealed by Six Novel Species Characterizations and Genome-Based Analysis.</title>
        <authorList>
            <person name="Wang L."/>
            <person name="Shao Z."/>
        </authorList>
    </citation>
    <scope>NUCLEOTIDE SEQUENCE</scope>
    <source>
        <strain evidence="6 8">MCCC 1A05748</strain>
        <strain evidence="7">MCCC 1A05776</strain>
    </source>
</reference>
<keyword evidence="1" id="KW-0597">Phosphoprotein</keyword>
<evidence type="ECO:0000313" key="9">
    <source>
        <dbReference type="Proteomes" id="UP001320178"/>
    </source>
</evidence>
<evidence type="ECO:0000313" key="8">
    <source>
        <dbReference type="Proteomes" id="UP001320154"/>
    </source>
</evidence>
<feature type="domain" description="HD-GYP" evidence="5">
    <location>
        <begin position="189"/>
        <end position="392"/>
    </location>
</feature>
<dbReference type="Gene3D" id="3.40.50.2300">
    <property type="match status" value="1"/>
</dbReference>
<feature type="compositionally biased region" description="Low complexity" evidence="3">
    <location>
        <begin position="10"/>
        <end position="22"/>
    </location>
</feature>
<dbReference type="GO" id="GO:0000160">
    <property type="term" value="P:phosphorelay signal transduction system"/>
    <property type="evidence" value="ECO:0007669"/>
    <property type="project" value="InterPro"/>
</dbReference>
<evidence type="ECO:0000313" key="7">
    <source>
        <dbReference type="EMBL" id="MCE8049998.1"/>
    </source>
</evidence>
<dbReference type="AlphaFoldDB" id="A0AAW4YQ67"/>
<evidence type="ECO:0000259" key="4">
    <source>
        <dbReference type="PROSITE" id="PS50110"/>
    </source>
</evidence>
<feature type="modified residue" description="4-aspartylphosphate" evidence="1">
    <location>
        <position position="74"/>
    </location>
</feature>